<dbReference type="EMBL" id="CAXDID020000148">
    <property type="protein sequence ID" value="CAL6041192.1"/>
    <property type="molecule type" value="Genomic_DNA"/>
</dbReference>
<reference evidence="3 4" key="2">
    <citation type="submission" date="2024-07" db="EMBL/GenBank/DDBJ databases">
        <authorList>
            <person name="Akdeniz Z."/>
        </authorList>
    </citation>
    <scope>NUCLEOTIDE SEQUENCE [LARGE SCALE GENOMIC DNA]</scope>
</reference>
<name>A0AA86UUV7_9EUKA</name>
<evidence type="ECO:0000313" key="4">
    <source>
        <dbReference type="Proteomes" id="UP001642409"/>
    </source>
</evidence>
<accession>A0AA86UUV7</accession>
<feature type="coiled-coil region" evidence="1">
    <location>
        <begin position="717"/>
        <end position="744"/>
    </location>
</feature>
<protein>
    <submittedName>
        <fullName evidence="3">Hypothetical_protein</fullName>
    </submittedName>
</protein>
<dbReference type="AlphaFoldDB" id="A0AA86UUV7"/>
<keyword evidence="4" id="KW-1185">Reference proteome</keyword>
<reference evidence="2" key="1">
    <citation type="submission" date="2023-06" db="EMBL/GenBank/DDBJ databases">
        <authorList>
            <person name="Kurt Z."/>
        </authorList>
    </citation>
    <scope>NUCLEOTIDE SEQUENCE</scope>
</reference>
<sequence length="798" mass="92571">MGSRTPVFPLSNGLNPSFMPTQQRPNRALTESLADQFHLIRQLTFQKLVLASQFRFARFRIEKKQSGIENLKLQNIQQKIQWKETLPLLMQSIIRSNTNVGMNPVNGSISEYKNADVAFARMPQVHSIFYQIRFSTNYGYTKLNKHFYVDCDIQYGFGNGSYNILSGLQTVIILNCKFSSSNGAANHNGANPQIHIETIDDSCRQFIVAEQAAGRSVTELTLKFLCEQLKLIYIPEIEKTELILGFIQRRGFQNDEVLCTMFTQGLDYVDFAQKKGLTDEYVLIILVKYNLDYVSFALKKVMNSDQIAAAFINQGITNDQAIIALVKSKQDTSAFAQKKGLSNDQVLTILVQNGVNISDFTQSKGMKDEQVLAALMKNNVDYDAFAVSKSISNQQILVSLAKSGLDFQSFAQSKEFTDEQVIIILMKAEIDVLAFTKAKNISNTKVIEIIQNSDLPLVDKYNLLQSILSVDMRFEQENLSNILIKREYELTNERVLKFVNNKKRELLLEIVFKEALLQQKKIEDESVINEIVDLKLNINELRKQNLQIKLEYEQQLSECQQRYNSELIKCKNELEAQRNEYKQDLQKEYDKYKVEIDQLKNTIEAERQNANQAKLLQQQKQLPLDQQIDMNDTISNQLRIECRLLREQLIDEKQEHVQQYELIQQQLKIKNTRNIELQKQLTDEKIQRLTFFEQLEKKQSEITTQLEMNIKQQATKIIYLENDNQSLQNTLSVLKEEIEKLNVQQYKKLIDLQNKQIKDKDEYITKLKEEYDKININQLQDKQIEKVLNILKSVEVSQ</sequence>
<evidence type="ECO:0000313" key="2">
    <source>
        <dbReference type="EMBL" id="CAI9965501.1"/>
    </source>
</evidence>
<dbReference type="Proteomes" id="UP001642409">
    <property type="component" value="Unassembled WGS sequence"/>
</dbReference>
<proteinExistence type="predicted"/>
<feature type="coiled-coil region" evidence="1">
    <location>
        <begin position="524"/>
        <end position="670"/>
    </location>
</feature>
<evidence type="ECO:0000313" key="3">
    <source>
        <dbReference type="EMBL" id="CAL6041192.1"/>
    </source>
</evidence>
<organism evidence="2">
    <name type="scientific">Hexamita inflata</name>
    <dbReference type="NCBI Taxonomy" id="28002"/>
    <lineage>
        <taxon>Eukaryota</taxon>
        <taxon>Metamonada</taxon>
        <taxon>Diplomonadida</taxon>
        <taxon>Hexamitidae</taxon>
        <taxon>Hexamitinae</taxon>
        <taxon>Hexamita</taxon>
    </lineage>
</organism>
<keyword evidence="1" id="KW-0175">Coiled coil</keyword>
<comment type="caution">
    <text evidence="2">The sequence shown here is derived from an EMBL/GenBank/DDBJ whole genome shotgun (WGS) entry which is preliminary data.</text>
</comment>
<gene>
    <name evidence="3" type="ORF">HINF_LOCUS38845</name>
    <name evidence="2" type="ORF">HINF_LOCUS53146</name>
</gene>
<dbReference type="EMBL" id="CATOUU010000990">
    <property type="protein sequence ID" value="CAI9965501.1"/>
    <property type="molecule type" value="Genomic_DNA"/>
</dbReference>
<evidence type="ECO:0000256" key="1">
    <source>
        <dbReference type="SAM" id="Coils"/>
    </source>
</evidence>